<protein>
    <submittedName>
        <fullName evidence="2">Uncharacterized protein</fullName>
    </submittedName>
</protein>
<dbReference type="WBParaSite" id="nRc.2.0.1.t48106-RA">
    <property type="protein sequence ID" value="nRc.2.0.1.t48106-RA"/>
    <property type="gene ID" value="nRc.2.0.1.g48106"/>
</dbReference>
<name>A0A915LE38_ROMCU</name>
<evidence type="ECO:0000313" key="1">
    <source>
        <dbReference type="Proteomes" id="UP000887565"/>
    </source>
</evidence>
<sequence length="159" mass="17387">MMRALKTGSRSRARQKLIRASTLIIIGKDLDGKFLKFQSAFKMLKLIIFHKLPNKNFLTPTFSALPPAAVQQLNIQQQQQSMANMATQSSSTTSNVLPLYAALPTSNYYKTTAVPANVTLDINGPVNGQPFLAIPGSRQTSLNGANIRPTAAYLALRRP</sequence>
<organism evidence="1 2">
    <name type="scientific">Romanomermis culicivorax</name>
    <name type="common">Nematode worm</name>
    <dbReference type="NCBI Taxonomy" id="13658"/>
    <lineage>
        <taxon>Eukaryota</taxon>
        <taxon>Metazoa</taxon>
        <taxon>Ecdysozoa</taxon>
        <taxon>Nematoda</taxon>
        <taxon>Enoplea</taxon>
        <taxon>Dorylaimia</taxon>
        <taxon>Mermithida</taxon>
        <taxon>Mermithoidea</taxon>
        <taxon>Mermithidae</taxon>
        <taxon>Romanomermis</taxon>
    </lineage>
</organism>
<reference evidence="2" key="1">
    <citation type="submission" date="2022-11" db="UniProtKB">
        <authorList>
            <consortium name="WormBaseParasite"/>
        </authorList>
    </citation>
    <scope>IDENTIFICATION</scope>
</reference>
<dbReference type="AlphaFoldDB" id="A0A915LE38"/>
<keyword evidence="1" id="KW-1185">Reference proteome</keyword>
<proteinExistence type="predicted"/>
<accession>A0A915LE38</accession>
<evidence type="ECO:0000313" key="2">
    <source>
        <dbReference type="WBParaSite" id="nRc.2.0.1.t48106-RA"/>
    </source>
</evidence>
<dbReference type="Proteomes" id="UP000887565">
    <property type="component" value="Unplaced"/>
</dbReference>